<evidence type="ECO:0000259" key="5">
    <source>
        <dbReference type="Pfam" id="PF06094"/>
    </source>
</evidence>
<dbReference type="PANTHER" id="PTHR12510">
    <property type="entry name" value="TROPONIN C-AKIN-1 PROTEIN"/>
    <property type="match status" value="1"/>
</dbReference>
<dbReference type="Proteomes" id="UP000492821">
    <property type="component" value="Unassembled WGS sequence"/>
</dbReference>
<protein>
    <recommendedName>
        <fullName evidence="3">Gamma-glutamylcyclotransferase family protein</fullName>
    </recommendedName>
</protein>
<accession>A0A7E4ZUD9</accession>
<feature type="signal peptide" evidence="4">
    <location>
        <begin position="1"/>
        <end position="20"/>
    </location>
</feature>
<dbReference type="InterPro" id="IPR039126">
    <property type="entry name" value="GGACT"/>
</dbReference>
<evidence type="ECO:0000313" key="7">
    <source>
        <dbReference type="WBParaSite" id="Pan_g17854.t1"/>
    </source>
</evidence>
<dbReference type="AlphaFoldDB" id="A0A7E4ZUD9"/>
<evidence type="ECO:0000256" key="2">
    <source>
        <dbReference type="PIRSR" id="PIRSR639126-1"/>
    </source>
</evidence>
<feature type="active site" description="Proton acceptor" evidence="2">
    <location>
        <position position="107"/>
    </location>
</feature>
<sequence>MWVFSIVCLQLALQLVGASGSEMRTKVFVYGTLKKGEPNHEFMTDPATGKLWFIDNATTVDKFVMFVSSPRNIPFIVNSEEKNEGYQIKGELYEVDDQKLAILDDIERFYTKIDIDVTDSKDVIHAAKIYVLPKTYPKLEANKTMNFDNYYNGIEGRWYIEPNEKVFDVPSSDWLEEDESTESTISF</sequence>
<dbReference type="SUPFAM" id="SSF110857">
    <property type="entry name" value="Gamma-glutamyl cyclotransferase-like"/>
    <property type="match status" value="1"/>
</dbReference>
<evidence type="ECO:0000256" key="4">
    <source>
        <dbReference type="SAM" id="SignalP"/>
    </source>
</evidence>
<reference evidence="7" key="2">
    <citation type="submission" date="2020-10" db="UniProtKB">
        <authorList>
            <consortium name="WormBaseParasite"/>
        </authorList>
    </citation>
    <scope>IDENTIFICATION</scope>
</reference>
<name>A0A7E4ZUD9_PANRE</name>
<dbReference type="InterPro" id="IPR036568">
    <property type="entry name" value="GGCT-like_sf"/>
</dbReference>
<proteinExistence type="inferred from homology"/>
<dbReference type="GO" id="GO:0061929">
    <property type="term" value="F:gamma-glutamylaminecyclotransferase activity"/>
    <property type="evidence" value="ECO:0007669"/>
    <property type="project" value="InterPro"/>
</dbReference>
<evidence type="ECO:0000313" key="6">
    <source>
        <dbReference type="Proteomes" id="UP000492821"/>
    </source>
</evidence>
<keyword evidence="4" id="KW-0732">Signal</keyword>
<dbReference type="WBParaSite" id="Pan_g17854.t1">
    <property type="protein sequence ID" value="Pan_g17854.t1"/>
    <property type="gene ID" value="Pan_g17854"/>
</dbReference>
<keyword evidence="6" id="KW-1185">Reference proteome</keyword>
<feature type="domain" description="Gamma-glutamylcyclotransferase AIG2-like" evidence="5">
    <location>
        <begin position="27"/>
        <end position="137"/>
    </location>
</feature>
<dbReference type="GO" id="GO:0005829">
    <property type="term" value="C:cytosol"/>
    <property type="evidence" value="ECO:0007669"/>
    <property type="project" value="TreeGrafter"/>
</dbReference>
<comment type="similarity">
    <text evidence="1 3">Belongs to the gamma-glutamylcyclotransferase family.</text>
</comment>
<evidence type="ECO:0000256" key="3">
    <source>
        <dbReference type="RuleBase" id="RU367036"/>
    </source>
</evidence>
<dbReference type="InterPro" id="IPR013024">
    <property type="entry name" value="GGCT-like"/>
</dbReference>
<reference evidence="6" key="1">
    <citation type="journal article" date="2013" name="Genetics">
        <title>The draft genome and transcriptome of Panagrellus redivivus are shaped by the harsh demands of a free-living lifestyle.</title>
        <authorList>
            <person name="Srinivasan J."/>
            <person name="Dillman A.R."/>
            <person name="Macchietto M.G."/>
            <person name="Heikkinen L."/>
            <person name="Lakso M."/>
            <person name="Fracchia K.M."/>
            <person name="Antoshechkin I."/>
            <person name="Mortazavi A."/>
            <person name="Wong G."/>
            <person name="Sternberg P.W."/>
        </authorList>
    </citation>
    <scope>NUCLEOTIDE SEQUENCE [LARGE SCALE GENOMIC DNA]</scope>
    <source>
        <strain evidence="6">MT8872</strain>
    </source>
</reference>
<dbReference type="Gene3D" id="3.10.490.10">
    <property type="entry name" value="Gamma-glutamyl cyclotransferase-like"/>
    <property type="match status" value="1"/>
</dbReference>
<dbReference type="CDD" id="cd06661">
    <property type="entry name" value="GGCT_like"/>
    <property type="match status" value="1"/>
</dbReference>
<evidence type="ECO:0000256" key="1">
    <source>
        <dbReference type="ARBA" id="ARBA00008861"/>
    </source>
</evidence>
<dbReference type="PANTHER" id="PTHR12510:SF4">
    <property type="entry name" value="GAMMA-GLUTAMYLAMINECYCLOTRANSFERASE"/>
    <property type="match status" value="1"/>
</dbReference>
<dbReference type="InterPro" id="IPR009288">
    <property type="entry name" value="AIG2-like_dom"/>
</dbReference>
<dbReference type="Pfam" id="PF06094">
    <property type="entry name" value="GGACT"/>
    <property type="match status" value="1"/>
</dbReference>
<organism evidence="6 7">
    <name type="scientific">Panagrellus redivivus</name>
    <name type="common">Microworm</name>
    <dbReference type="NCBI Taxonomy" id="6233"/>
    <lineage>
        <taxon>Eukaryota</taxon>
        <taxon>Metazoa</taxon>
        <taxon>Ecdysozoa</taxon>
        <taxon>Nematoda</taxon>
        <taxon>Chromadorea</taxon>
        <taxon>Rhabditida</taxon>
        <taxon>Tylenchina</taxon>
        <taxon>Panagrolaimomorpha</taxon>
        <taxon>Panagrolaimoidea</taxon>
        <taxon>Panagrolaimidae</taxon>
        <taxon>Panagrellus</taxon>
    </lineage>
</organism>
<feature type="chain" id="PRO_5028923417" description="Gamma-glutamylcyclotransferase family protein" evidence="4">
    <location>
        <begin position="21"/>
        <end position="187"/>
    </location>
</feature>